<name>A0A1M5S2U4_9FIRM</name>
<dbReference type="RefSeq" id="WP_073184510.1">
    <property type="nucleotide sequence ID" value="NZ_FQXI01000006.1"/>
</dbReference>
<keyword evidence="3" id="KW-1185">Reference proteome</keyword>
<keyword evidence="1" id="KW-0472">Membrane</keyword>
<evidence type="ECO:0000313" key="2">
    <source>
        <dbReference type="EMBL" id="SHH32804.1"/>
    </source>
</evidence>
<evidence type="ECO:0000256" key="1">
    <source>
        <dbReference type="SAM" id="Phobius"/>
    </source>
</evidence>
<keyword evidence="1" id="KW-1133">Transmembrane helix</keyword>
<feature type="transmembrane region" description="Helical" evidence="1">
    <location>
        <begin position="68"/>
        <end position="91"/>
    </location>
</feature>
<organism evidence="2 3">
    <name type="scientific">Anaerosphaera aminiphila DSM 21120</name>
    <dbReference type="NCBI Taxonomy" id="1120995"/>
    <lineage>
        <taxon>Bacteria</taxon>
        <taxon>Bacillati</taxon>
        <taxon>Bacillota</taxon>
        <taxon>Tissierellia</taxon>
        <taxon>Tissierellales</taxon>
        <taxon>Peptoniphilaceae</taxon>
        <taxon>Anaerosphaera</taxon>
    </lineage>
</organism>
<feature type="transmembrane region" description="Helical" evidence="1">
    <location>
        <begin position="7"/>
        <end position="27"/>
    </location>
</feature>
<proteinExistence type="predicted"/>
<dbReference type="AlphaFoldDB" id="A0A1M5S2U4"/>
<sequence>MKNNVRGLVFHLFVIIIVFLISLLINLNETVVKVVYGNIVFKVILSLFIIILYYNFGKAMSKRSSRKLDFFTGNIIFCIAIVLFMFAFVGLGADLFKFEVSGSMWKFPLDLFLMPELYIYQMFNIGYNIFSIFFAAIIPGIIYGISIKRSRAKILKKKRLMKQRQNRRR</sequence>
<accession>A0A1M5S2U4</accession>
<feature type="transmembrane region" description="Helical" evidence="1">
    <location>
        <begin position="125"/>
        <end position="147"/>
    </location>
</feature>
<dbReference type="OrthoDB" id="1698342at2"/>
<evidence type="ECO:0000313" key="3">
    <source>
        <dbReference type="Proteomes" id="UP000184032"/>
    </source>
</evidence>
<dbReference type="STRING" id="1120995.SAMN02745245_01095"/>
<keyword evidence="1" id="KW-0812">Transmembrane</keyword>
<dbReference type="EMBL" id="FQXI01000006">
    <property type="protein sequence ID" value="SHH32804.1"/>
    <property type="molecule type" value="Genomic_DNA"/>
</dbReference>
<reference evidence="2 3" key="1">
    <citation type="submission" date="2016-11" db="EMBL/GenBank/DDBJ databases">
        <authorList>
            <person name="Jaros S."/>
            <person name="Januszkiewicz K."/>
            <person name="Wedrychowicz H."/>
        </authorList>
    </citation>
    <scope>NUCLEOTIDE SEQUENCE [LARGE SCALE GENOMIC DNA]</scope>
    <source>
        <strain evidence="2 3">DSM 21120</strain>
    </source>
</reference>
<gene>
    <name evidence="2" type="ORF">SAMN02745245_01095</name>
</gene>
<protein>
    <submittedName>
        <fullName evidence="2">Uncharacterized protein</fullName>
    </submittedName>
</protein>
<dbReference type="Proteomes" id="UP000184032">
    <property type="component" value="Unassembled WGS sequence"/>
</dbReference>
<feature type="transmembrane region" description="Helical" evidence="1">
    <location>
        <begin position="39"/>
        <end position="56"/>
    </location>
</feature>